<keyword evidence="2" id="KW-1185">Reference proteome</keyword>
<dbReference type="EMBL" id="PGCK01000003">
    <property type="protein sequence ID" value="MCD1294198.1"/>
    <property type="molecule type" value="Genomic_DNA"/>
</dbReference>
<protein>
    <submittedName>
        <fullName evidence="1">Uncharacterized protein</fullName>
    </submittedName>
</protein>
<evidence type="ECO:0000313" key="2">
    <source>
        <dbReference type="Proteomes" id="UP001320159"/>
    </source>
</evidence>
<dbReference type="AlphaFoldDB" id="A0AAP2RB78"/>
<accession>A0AAP2RB78</accession>
<comment type="caution">
    <text evidence="1">The sequence shown here is derived from an EMBL/GenBank/DDBJ whole genome shotgun (WGS) entry which is preliminary data.</text>
</comment>
<evidence type="ECO:0000313" key="1">
    <source>
        <dbReference type="EMBL" id="MCD1294198.1"/>
    </source>
</evidence>
<reference evidence="1 2" key="1">
    <citation type="submission" date="2017-11" db="EMBL/GenBank/DDBJ databases">
        <title>Isolation and Characterization of Family Methanocellaceae Species from Potential Methane Hydrate Area Offshore Southwestern Taiwan.</title>
        <authorList>
            <person name="Zhang W.-L."/>
            <person name="Chen W.-C."/>
            <person name="Lai M.-C."/>
            <person name="Chen S.-C."/>
        </authorList>
    </citation>
    <scope>NUCLEOTIDE SEQUENCE [LARGE SCALE GENOMIC DNA]</scope>
    <source>
        <strain evidence="1 2">CWC-04</strain>
    </source>
</reference>
<organism evidence="1 2">
    <name type="scientific">Methanooceanicella nereidis</name>
    <dbReference type="NCBI Taxonomy" id="2052831"/>
    <lineage>
        <taxon>Archaea</taxon>
        <taxon>Methanobacteriati</taxon>
        <taxon>Methanobacteriota</taxon>
        <taxon>Stenosarchaea group</taxon>
        <taxon>Methanomicrobia</taxon>
        <taxon>Methanocellales</taxon>
        <taxon>Methanocellaceae</taxon>
        <taxon>Methanooceanicella</taxon>
    </lineage>
</organism>
<sequence length="66" mass="7494">MTLSSLADNRPVPEAVLDRGQKTFMTGFIVRTSFPMIMKRYFLSMAADDEAKKKIHDRPYDGRALG</sequence>
<dbReference type="Proteomes" id="UP001320159">
    <property type="component" value="Unassembled WGS sequence"/>
</dbReference>
<proteinExistence type="predicted"/>
<name>A0AAP2RB78_9EURY</name>
<gene>
    <name evidence="1" type="ORF">CUJ83_04210</name>
</gene>